<keyword evidence="1" id="KW-0732">Signal</keyword>
<dbReference type="Proteomes" id="UP000179467">
    <property type="component" value="Unassembled WGS sequence"/>
</dbReference>
<dbReference type="AlphaFoldDB" id="A0A1S1HGW2"/>
<feature type="domain" description="Ice-binding protein C-terminal" evidence="2">
    <location>
        <begin position="168"/>
        <end position="192"/>
    </location>
</feature>
<evidence type="ECO:0000313" key="3">
    <source>
        <dbReference type="EMBL" id="OHT20473.1"/>
    </source>
</evidence>
<dbReference type="EMBL" id="MIPT01000001">
    <property type="protein sequence ID" value="OHT20473.1"/>
    <property type="molecule type" value="Genomic_DNA"/>
</dbReference>
<evidence type="ECO:0000313" key="4">
    <source>
        <dbReference type="Proteomes" id="UP000179467"/>
    </source>
</evidence>
<dbReference type="OrthoDB" id="7874461at2"/>
<reference evidence="3 4" key="1">
    <citation type="submission" date="2016-09" db="EMBL/GenBank/DDBJ databases">
        <title>Metabolic pathway, cell adaptation mechanisms and a novel monoxygenase revealed through proteogenomic-transcription analysis of a Sphingomonas haloaromaticamans strain degrading the fungicide ortho-phenylphenol.</title>
        <authorList>
            <person name="Perruchon C."/>
            <person name="Papadopoulou E.S."/>
            <person name="Rousidou C."/>
            <person name="Vasileiadis S."/>
            <person name="Tanou G."/>
            <person name="Amoutzias G."/>
            <person name="Molassiotis A."/>
            <person name="Karpouzas D.G."/>
        </authorList>
    </citation>
    <scope>NUCLEOTIDE SEQUENCE [LARGE SCALE GENOMIC DNA]</scope>
    <source>
        <strain evidence="3 4">P3</strain>
    </source>
</reference>
<sequence>MGTLRKLALPALLALGIGTAPAQAALVTNGDFETGDFSGWTQGGDFATDNVFTAPGHVYDGTYSAALGTLTGSTLSQVLNVVAGQTYTLTFVLANAPGNTNASGNNAFSVTLGDETFSLPDNFVAFDYGTFTIEALATSDTLNLAFSFLNNPSDWLLDNVTVETAANAVPEPTTWAMLLVGFGVVGTSMRRRRQVLSFS</sequence>
<dbReference type="InterPro" id="IPR013424">
    <property type="entry name" value="Ice-binding_C"/>
</dbReference>
<feature type="signal peptide" evidence="1">
    <location>
        <begin position="1"/>
        <end position="24"/>
    </location>
</feature>
<dbReference type="RefSeq" id="WP_015457091.1">
    <property type="nucleotide sequence ID" value="NZ_MIPT01000001.1"/>
</dbReference>
<dbReference type="SUPFAM" id="SSF49785">
    <property type="entry name" value="Galactose-binding domain-like"/>
    <property type="match status" value="1"/>
</dbReference>
<protein>
    <recommendedName>
        <fullName evidence="2">Ice-binding protein C-terminal domain-containing protein</fullName>
    </recommendedName>
</protein>
<dbReference type="NCBIfam" id="NF035944">
    <property type="entry name" value="PEPxxWA-CTERM"/>
    <property type="match status" value="1"/>
</dbReference>
<feature type="chain" id="PRO_5010276522" description="Ice-binding protein C-terminal domain-containing protein" evidence="1">
    <location>
        <begin position="25"/>
        <end position="199"/>
    </location>
</feature>
<evidence type="ECO:0000259" key="2">
    <source>
        <dbReference type="Pfam" id="PF07589"/>
    </source>
</evidence>
<dbReference type="Pfam" id="PF07589">
    <property type="entry name" value="PEP-CTERM"/>
    <property type="match status" value="1"/>
</dbReference>
<comment type="caution">
    <text evidence="3">The sequence shown here is derived from an EMBL/GenBank/DDBJ whole genome shotgun (WGS) entry which is preliminary data.</text>
</comment>
<evidence type="ECO:0000256" key="1">
    <source>
        <dbReference type="SAM" id="SignalP"/>
    </source>
</evidence>
<dbReference type="InterPro" id="IPR008979">
    <property type="entry name" value="Galactose-bd-like_sf"/>
</dbReference>
<proteinExistence type="predicted"/>
<accession>A0A1S1HGW2</accession>
<gene>
    <name evidence="3" type="ORF">BHE75_02471</name>
</gene>
<dbReference type="NCBIfam" id="TIGR02595">
    <property type="entry name" value="PEP_CTERM"/>
    <property type="match status" value="1"/>
</dbReference>
<dbReference type="Gene3D" id="2.60.120.260">
    <property type="entry name" value="Galactose-binding domain-like"/>
    <property type="match status" value="1"/>
</dbReference>
<organism evidence="3 4">
    <name type="scientific">Edaphosphingomonas haloaromaticamans</name>
    <dbReference type="NCBI Taxonomy" id="653954"/>
    <lineage>
        <taxon>Bacteria</taxon>
        <taxon>Pseudomonadati</taxon>
        <taxon>Pseudomonadota</taxon>
        <taxon>Alphaproteobacteria</taxon>
        <taxon>Sphingomonadales</taxon>
        <taxon>Rhizorhabdaceae</taxon>
        <taxon>Edaphosphingomonas</taxon>
    </lineage>
</organism>
<name>A0A1S1HGW2_9SPHN</name>
<keyword evidence="4" id="KW-1185">Reference proteome</keyword>